<evidence type="ECO:0000256" key="1">
    <source>
        <dbReference type="SAM" id="MobiDB-lite"/>
    </source>
</evidence>
<accession>A0A5B7KJ19</accession>
<keyword evidence="3" id="KW-1185">Reference proteome</keyword>
<sequence length="56" mass="6092">MSDTSEDEPELQGLSNSSVEGQCPPLASHSKGTVTEGKDRMVFKHWTRGKKAGFVL</sequence>
<reference evidence="2 3" key="1">
    <citation type="submission" date="2019-05" db="EMBL/GenBank/DDBJ databases">
        <title>Another draft genome of Portunus trituberculatus and its Hox gene families provides insights of decapod evolution.</title>
        <authorList>
            <person name="Jeong J.-H."/>
            <person name="Song I."/>
            <person name="Kim S."/>
            <person name="Choi T."/>
            <person name="Kim D."/>
            <person name="Ryu S."/>
            <person name="Kim W."/>
        </authorList>
    </citation>
    <scope>NUCLEOTIDE SEQUENCE [LARGE SCALE GENOMIC DNA]</scope>
    <source>
        <tissue evidence="2">Muscle</tissue>
    </source>
</reference>
<dbReference type="AlphaFoldDB" id="A0A5B7KJ19"/>
<evidence type="ECO:0000313" key="2">
    <source>
        <dbReference type="EMBL" id="MPD05298.1"/>
    </source>
</evidence>
<organism evidence="2 3">
    <name type="scientific">Portunus trituberculatus</name>
    <name type="common">Swimming crab</name>
    <name type="synonym">Neptunus trituberculatus</name>
    <dbReference type="NCBI Taxonomy" id="210409"/>
    <lineage>
        <taxon>Eukaryota</taxon>
        <taxon>Metazoa</taxon>
        <taxon>Ecdysozoa</taxon>
        <taxon>Arthropoda</taxon>
        <taxon>Crustacea</taxon>
        <taxon>Multicrustacea</taxon>
        <taxon>Malacostraca</taxon>
        <taxon>Eumalacostraca</taxon>
        <taxon>Eucarida</taxon>
        <taxon>Decapoda</taxon>
        <taxon>Pleocyemata</taxon>
        <taxon>Brachyura</taxon>
        <taxon>Eubrachyura</taxon>
        <taxon>Portunoidea</taxon>
        <taxon>Portunidae</taxon>
        <taxon>Portuninae</taxon>
        <taxon>Portunus</taxon>
    </lineage>
</organism>
<dbReference type="EMBL" id="VSRR010145346">
    <property type="protein sequence ID" value="MPD05298.1"/>
    <property type="molecule type" value="Genomic_DNA"/>
</dbReference>
<protein>
    <submittedName>
        <fullName evidence="2">Uncharacterized protein</fullName>
    </submittedName>
</protein>
<gene>
    <name evidence="2" type="ORF">E2C01_101033</name>
</gene>
<proteinExistence type="predicted"/>
<feature type="compositionally biased region" description="Acidic residues" evidence="1">
    <location>
        <begin position="1"/>
        <end position="10"/>
    </location>
</feature>
<evidence type="ECO:0000313" key="3">
    <source>
        <dbReference type="Proteomes" id="UP000324222"/>
    </source>
</evidence>
<comment type="caution">
    <text evidence="2">The sequence shown here is derived from an EMBL/GenBank/DDBJ whole genome shotgun (WGS) entry which is preliminary data.</text>
</comment>
<feature type="region of interest" description="Disordered" evidence="1">
    <location>
        <begin position="1"/>
        <end position="39"/>
    </location>
</feature>
<name>A0A5B7KJ19_PORTR</name>
<dbReference type="Proteomes" id="UP000324222">
    <property type="component" value="Unassembled WGS sequence"/>
</dbReference>